<dbReference type="Pfam" id="PF05698">
    <property type="entry name" value="Trigger_C"/>
    <property type="match status" value="1"/>
</dbReference>
<keyword evidence="1" id="KW-0697">Rotamase</keyword>
<accession>A0A382XJU4</accession>
<dbReference type="Gene3D" id="1.10.3120.10">
    <property type="entry name" value="Trigger factor, C-terminal domain"/>
    <property type="match status" value="1"/>
</dbReference>
<evidence type="ECO:0000259" key="3">
    <source>
        <dbReference type="Pfam" id="PF05698"/>
    </source>
</evidence>
<evidence type="ECO:0000256" key="1">
    <source>
        <dbReference type="ARBA" id="ARBA00023110"/>
    </source>
</evidence>
<feature type="non-terminal residue" evidence="4">
    <location>
        <position position="1"/>
    </location>
</feature>
<dbReference type="EMBL" id="UINC01168394">
    <property type="protein sequence ID" value="SVD71406.1"/>
    <property type="molecule type" value="Genomic_DNA"/>
</dbReference>
<reference evidence="4" key="1">
    <citation type="submission" date="2018-05" db="EMBL/GenBank/DDBJ databases">
        <authorList>
            <person name="Lanie J.A."/>
            <person name="Ng W.-L."/>
            <person name="Kazmierczak K.M."/>
            <person name="Andrzejewski T.M."/>
            <person name="Davidsen T.M."/>
            <person name="Wayne K.J."/>
            <person name="Tettelin H."/>
            <person name="Glass J.I."/>
            <person name="Rusch D."/>
            <person name="Podicherti R."/>
            <person name="Tsui H.-C.T."/>
            <person name="Winkler M.E."/>
        </authorList>
    </citation>
    <scope>NUCLEOTIDE SEQUENCE</scope>
</reference>
<keyword evidence="2" id="KW-0413">Isomerase</keyword>
<proteinExistence type="predicted"/>
<feature type="domain" description="Trigger factor C-terminal" evidence="3">
    <location>
        <begin position="130"/>
        <end position="230"/>
    </location>
</feature>
<dbReference type="GO" id="GO:0006457">
    <property type="term" value="P:protein folding"/>
    <property type="evidence" value="ECO:0007669"/>
    <property type="project" value="InterPro"/>
</dbReference>
<sequence>INEQISSIQKQYGKLTTKINIEKNCDITGVFIYEDDINNKSTFNLNRIKKKTTIKKLLGLKVGESVTLETKGLFDDHHELIRVLNISHDRAKDIDIEVKLNIEEINYKEAADLDQELFDKIYGKDVIKSITELKEKISNDIEKQFINQTDQKLMNDIIENLIENTKFKLPSEFLTKWIKINSEKKISDKDAKEEYEKSEKGMKYQLIESKLVTDNNLQVNFDDLKSYTRGLIKAQMNQYGQSNPSDKELDDVVARVLQNKDEIKRLTEQ</sequence>
<dbReference type="GO" id="GO:0003755">
    <property type="term" value="F:peptidyl-prolyl cis-trans isomerase activity"/>
    <property type="evidence" value="ECO:0007669"/>
    <property type="project" value="UniProtKB-KW"/>
</dbReference>
<dbReference type="AlphaFoldDB" id="A0A382XJU4"/>
<dbReference type="SUPFAM" id="SSF109998">
    <property type="entry name" value="Triger factor/SurA peptide-binding domain-like"/>
    <property type="match status" value="1"/>
</dbReference>
<gene>
    <name evidence="4" type="ORF">METZ01_LOCUS424260</name>
</gene>
<dbReference type="InterPro" id="IPR008880">
    <property type="entry name" value="Trigger_fac_C"/>
</dbReference>
<evidence type="ECO:0000256" key="2">
    <source>
        <dbReference type="ARBA" id="ARBA00023235"/>
    </source>
</evidence>
<organism evidence="4">
    <name type="scientific">marine metagenome</name>
    <dbReference type="NCBI Taxonomy" id="408172"/>
    <lineage>
        <taxon>unclassified sequences</taxon>
        <taxon>metagenomes</taxon>
        <taxon>ecological metagenomes</taxon>
    </lineage>
</organism>
<protein>
    <recommendedName>
        <fullName evidence="3">Trigger factor C-terminal domain-containing protein</fullName>
    </recommendedName>
</protein>
<feature type="non-terminal residue" evidence="4">
    <location>
        <position position="269"/>
    </location>
</feature>
<name>A0A382XJU4_9ZZZZ</name>
<evidence type="ECO:0000313" key="4">
    <source>
        <dbReference type="EMBL" id="SVD71406.1"/>
    </source>
</evidence>
<dbReference type="InterPro" id="IPR027304">
    <property type="entry name" value="Trigger_fact/SurA_dom_sf"/>
</dbReference>
<dbReference type="GO" id="GO:0015031">
    <property type="term" value="P:protein transport"/>
    <property type="evidence" value="ECO:0007669"/>
    <property type="project" value="InterPro"/>
</dbReference>
<dbReference type="InterPro" id="IPR037041">
    <property type="entry name" value="Trigger_fac_C_sf"/>
</dbReference>